<gene>
    <name evidence="2" type="ORF">P9H32_12660</name>
</gene>
<dbReference type="Gene3D" id="2.40.128.270">
    <property type="match status" value="2"/>
</dbReference>
<accession>A0ABU5MZE3</accession>
<sequence length="258" mass="28276">MKRWAVWSVLCILLCVSCKTSMKEIPEIEGIAWELSGILASDGQCVPPVHNSLVWFKLSEGQITGNAGANRFFGEYVLKGQKIHFSLMGSGMMMGTPELMAQENQLLKRLGEAVDYQVVGEELQLRNENQRVVVQMKPRLEPALFSGVWKMTGVNNGKGGVTSLLAGTEISLEFTPDGAVSGSTGCNVLTGSCTLKGETIRFNPLATTRRFYSQPEGVMEQESAFLQALENSRVWKIEADVLELRDESGALQVKGVLK</sequence>
<evidence type="ECO:0000313" key="2">
    <source>
        <dbReference type="EMBL" id="MDZ8119476.1"/>
    </source>
</evidence>
<feature type="domain" description="DUF306" evidence="1">
    <location>
        <begin position="29"/>
        <end position="136"/>
    </location>
</feature>
<reference evidence="2 3" key="1">
    <citation type="journal article" date="2024" name="Appl. Environ. Microbiol.">
        <title>Pontiella agarivorans sp. nov., a novel marine anaerobic bacterium capable of degrading macroalgal polysaccharides and fixing nitrogen.</title>
        <authorList>
            <person name="Liu N."/>
            <person name="Kivenson V."/>
            <person name="Peng X."/>
            <person name="Cui Z."/>
            <person name="Lankiewicz T.S."/>
            <person name="Gosselin K.M."/>
            <person name="English C.J."/>
            <person name="Blair E.M."/>
            <person name="O'Malley M.A."/>
            <person name="Valentine D.L."/>
        </authorList>
    </citation>
    <scope>NUCLEOTIDE SEQUENCE [LARGE SCALE GENOMIC DNA]</scope>
    <source>
        <strain evidence="2 3">NLcol2</strain>
    </source>
</reference>
<dbReference type="RefSeq" id="WP_322609258.1">
    <property type="nucleotide sequence ID" value="NZ_JARVCO010000010.1"/>
</dbReference>
<proteinExistence type="predicted"/>
<evidence type="ECO:0000259" key="1">
    <source>
        <dbReference type="Pfam" id="PF03724"/>
    </source>
</evidence>
<dbReference type="Pfam" id="PF03724">
    <property type="entry name" value="META"/>
    <property type="match status" value="2"/>
</dbReference>
<dbReference type="InterPro" id="IPR038670">
    <property type="entry name" value="HslJ-like_sf"/>
</dbReference>
<dbReference type="InterPro" id="IPR053147">
    <property type="entry name" value="Hsp_HslJ-like"/>
</dbReference>
<dbReference type="PANTHER" id="PTHR35535:SF1">
    <property type="entry name" value="HEAT SHOCK PROTEIN HSLJ"/>
    <property type="match status" value="1"/>
</dbReference>
<dbReference type="EMBL" id="JARVCO010000010">
    <property type="protein sequence ID" value="MDZ8119476.1"/>
    <property type="molecule type" value="Genomic_DNA"/>
</dbReference>
<dbReference type="InterPro" id="IPR005184">
    <property type="entry name" value="DUF306_Meta_HslJ"/>
</dbReference>
<keyword evidence="3" id="KW-1185">Reference proteome</keyword>
<organism evidence="2 3">
    <name type="scientific">Pontiella agarivorans</name>
    <dbReference type="NCBI Taxonomy" id="3038953"/>
    <lineage>
        <taxon>Bacteria</taxon>
        <taxon>Pseudomonadati</taxon>
        <taxon>Kiritimatiellota</taxon>
        <taxon>Kiritimatiellia</taxon>
        <taxon>Kiritimatiellales</taxon>
        <taxon>Pontiellaceae</taxon>
        <taxon>Pontiella</taxon>
    </lineage>
</organism>
<evidence type="ECO:0000313" key="3">
    <source>
        <dbReference type="Proteomes" id="UP001290861"/>
    </source>
</evidence>
<dbReference type="PANTHER" id="PTHR35535">
    <property type="entry name" value="HEAT SHOCK PROTEIN HSLJ"/>
    <property type="match status" value="1"/>
</dbReference>
<comment type="caution">
    <text evidence="2">The sequence shown here is derived from an EMBL/GenBank/DDBJ whole genome shotgun (WGS) entry which is preliminary data.</text>
</comment>
<protein>
    <submittedName>
        <fullName evidence="2">META domain-containing protein</fullName>
    </submittedName>
</protein>
<dbReference type="Proteomes" id="UP001290861">
    <property type="component" value="Unassembled WGS sequence"/>
</dbReference>
<name>A0ABU5MZE3_9BACT</name>
<feature type="domain" description="DUF306" evidence="1">
    <location>
        <begin position="144"/>
        <end position="250"/>
    </location>
</feature>